<reference evidence="7" key="2">
    <citation type="submission" date="2020-11" db="EMBL/GenBank/DDBJ databases">
        <authorList>
            <person name="Cecchin M."/>
            <person name="Marcolungo L."/>
            <person name="Rossato M."/>
            <person name="Girolomoni L."/>
            <person name="Cosentino E."/>
            <person name="Cuine S."/>
            <person name="Li-Beisson Y."/>
            <person name="Delledonne M."/>
            <person name="Ballottari M."/>
        </authorList>
    </citation>
    <scope>NUCLEOTIDE SEQUENCE</scope>
    <source>
        <strain evidence="7">211/11P</strain>
        <tissue evidence="7">Whole cell</tissue>
    </source>
</reference>
<dbReference type="PANTHER" id="PTHR12542">
    <property type="entry name" value="EXOCYST COMPLEX PROTEIN EXO70"/>
    <property type="match status" value="1"/>
</dbReference>
<evidence type="ECO:0000256" key="4">
    <source>
        <dbReference type="RuleBase" id="RU365026"/>
    </source>
</evidence>
<dbReference type="SUPFAM" id="SSF74788">
    <property type="entry name" value="Cullin repeat-like"/>
    <property type="match status" value="1"/>
</dbReference>
<evidence type="ECO:0000259" key="6">
    <source>
        <dbReference type="Pfam" id="PF03081"/>
    </source>
</evidence>
<keyword evidence="8" id="KW-1185">Reference proteome</keyword>
<evidence type="ECO:0000256" key="1">
    <source>
        <dbReference type="ARBA" id="ARBA00006756"/>
    </source>
</evidence>
<dbReference type="OrthoDB" id="1922221at2759"/>
<dbReference type="GO" id="GO:0005546">
    <property type="term" value="F:phosphatidylinositol-4,5-bisphosphate binding"/>
    <property type="evidence" value="ECO:0007669"/>
    <property type="project" value="InterPro"/>
</dbReference>
<comment type="caution">
    <text evidence="7">The sequence shown here is derived from an EMBL/GenBank/DDBJ whole genome shotgun (WGS) entry which is preliminary data.</text>
</comment>
<comment type="function">
    <text evidence="4">Component of the exocyst complex.</text>
</comment>
<keyword evidence="2 4" id="KW-0813">Transport</keyword>
<protein>
    <recommendedName>
        <fullName evidence="4">Exocyst subunit Exo70 family protein</fullName>
    </recommendedName>
</protein>
<dbReference type="Pfam" id="PF03081">
    <property type="entry name" value="Exo70_C"/>
    <property type="match status" value="1"/>
</dbReference>
<evidence type="ECO:0000313" key="7">
    <source>
        <dbReference type="EMBL" id="KAI3438496.1"/>
    </source>
</evidence>
<proteinExistence type="inferred from homology"/>
<dbReference type="InterPro" id="IPR046364">
    <property type="entry name" value="Exo70_C"/>
</dbReference>
<evidence type="ECO:0000256" key="3">
    <source>
        <dbReference type="ARBA" id="ARBA00022483"/>
    </source>
</evidence>
<feature type="domain" description="Exocyst complex subunit Exo70 C-terminal" evidence="6">
    <location>
        <begin position="270"/>
        <end position="637"/>
    </location>
</feature>
<accession>A0A9D4U0A4</accession>
<reference evidence="7" key="1">
    <citation type="journal article" date="2019" name="Plant J.">
        <title>Chlorella vulgaris genome assembly and annotation reveals the molecular basis for metabolic acclimation to high light conditions.</title>
        <authorList>
            <person name="Cecchin M."/>
            <person name="Marcolungo L."/>
            <person name="Rossato M."/>
            <person name="Girolomoni L."/>
            <person name="Cosentino E."/>
            <person name="Cuine S."/>
            <person name="Li-Beisson Y."/>
            <person name="Delledonne M."/>
            <person name="Ballottari M."/>
        </authorList>
    </citation>
    <scope>NUCLEOTIDE SEQUENCE</scope>
    <source>
        <strain evidence="7">211/11P</strain>
    </source>
</reference>
<dbReference type="GO" id="GO:0000145">
    <property type="term" value="C:exocyst"/>
    <property type="evidence" value="ECO:0007669"/>
    <property type="project" value="InterPro"/>
</dbReference>
<dbReference type="Proteomes" id="UP001055712">
    <property type="component" value="Unassembled WGS sequence"/>
</dbReference>
<evidence type="ECO:0000313" key="8">
    <source>
        <dbReference type="Proteomes" id="UP001055712"/>
    </source>
</evidence>
<keyword evidence="4" id="KW-0653">Protein transport</keyword>
<feature type="region of interest" description="Disordered" evidence="5">
    <location>
        <begin position="650"/>
        <end position="683"/>
    </location>
</feature>
<dbReference type="Gene3D" id="1.20.1280.170">
    <property type="entry name" value="Exocyst complex component Exo70"/>
    <property type="match status" value="1"/>
</dbReference>
<dbReference type="AlphaFoldDB" id="A0A9D4U0A4"/>
<evidence type="ECO:0000256" key="5">
    <source>
        <dbReference type="SAM" id="MobiDB-lite"/>
    </source>
</evidence>
<evidence type="ECO:0000256" key="2">
    <source>
        <dbReference type="ARBA" id="ARBA00022448"/>
    </source>
</evidence>
<dbReference type="EMBL" id="SIDB01000001">
    <property type="protein sequence ID" value="KAI3438496.1"/>
    <property type="molecule type" value="Genomic_DNA"/>
</dbReference>
<dbReference type="GO" id="GO:0006887">
    <property type="term" value="P:exocytosis"/>
    <property type="evidence" value="ECO:0007669"/>
    <property type="project" value="UniProtKB-KW"/>
</dbReference>
<feature type="compositionally biased region" description="Low complexity" evidence="5">
    <location>
        <begin position="669"/>
        <end position="683"/>
    </location>
</feature>
<keyword evidence="3 4" id="KW-0268">Exocytosis</keyword>
<organism evidence="7 8">
    <name type="scientific">Chlorella vulgaris</name>
    <name type="common">Green alga</name>
    <dbReference type="NCBI Taxonomy" id="3077"/>
    <lineage>
        <taxon>Eukaryota</taxon>
        <taxon>Viridiplantae</taxon>
        <taxon>Chlorophyta</taxon>
        <taxon>core chlorophytes</taxon>
        <taxon>Trebouxiophyceae</taxon>
        <taxon>Chlorellales</taxon>
        <taxon>Chlorellaceae</taxon>
        <taxon>Chlorella clade</taxon>
        <taxon>Chlorella</taxon>
    </lineage>
</organism>
<name>A0A9D4U0A4_CHLVU</name>
<dbReference type="InterPro" id="IPR004140">
    <property type="entry name" value="Exo70"/>
</dbReference>
<dbReference type="Pfam" id="PF20669">
    <property type="entry name" value="Exo70_N"/>
    <property type="match status" value="1"/>
</dbReference>
<dbReference type="InterPro" id="IPR016159">
    <property type="entry name" value="Cullin_repeat-like_dom_sf"/>
</dbReference>
<gene>
    <name evidence="7" type="ORF">D9Q98_000924</name>
</gene>
<comment type="similarity">
    <text evidence="1 4">Belongs to the EXO70 family.</text>
</comment>
<sequence length="683" mass="71796">MATAGGAAQTAASLRADLALLSSTTKEAAALLDLASWQLGELGRQALPMTSKTHALTRAALNIAAAKQRSEEVLEHLDASRKMQGVIQEGPRAHLDGFLAALDRLEAAIQFLQAHRSMAAAEDALRHTVALRDNGLAACSREFSALLQKHSAVPQALLAQLRAAAAAETGGSSARRSSVGAEAGVGLVPEPGAALGLLPEPVLARLKSLAGAMLRGTNRAAVTTYADARRGVLQSSLDAFLAPFGGSKEELARLSWQQIESRVPGWVAALRLYVRLAQEEARLCAAIFPPAEHAAVLSQVAGAGPLLEAAEVVLLTRRVPEKLFGVLDMHRAVEGCLPPLRAALAAATSRLDRASAAPGAEQLPVVGQLSQLRARLAAEVRACFAELQDSVVRDAAKAVPADGTVHPLCASTVSLLRRVLAAESALPVLFGDAASPGANRRVGGLAVEALLLERMAEASGLILDSLLAALESKAKAVFKSRALAALHQMNNWAHVLHSCDAAHELKAVGEGWADRHKGKVEEWQQQYVEHAWGPLLSLLRQDARQALPAGLAGDKAARQAIKDKWSAVNKAIAEVQGQQAWAVPDAALRYAVKDALSDQLMPLYEAFVNKYRGAAYTDNRSKYERHTPADLAALLNDLFEAAGAPGALLRSASKSPGSGGSGKLARKLSMSISRRISSSGATP</sequence>
<dbReference type="GO" id="GO:0015031">
    <property type="term" value="P:protein transport"/>
    <property type="evidence" value="ECO:0007669"/>
    <property type="project" value="UniProtKB-KW"/>
</dbReference>
<dbReference type="PANTHER" id="PTHR12542:SF41">
    <property type="entry name" value="EXOCYST COMPLEX COMPONENT 7"/>
    <property type="match status" value="1"/>
</dbReference>